<evidence type="ECO:0000256" key="1">
    <source>
        <dbReference type="ARBA" id="ARBA00022729"/>
    </source>
</evidence>
<dbReference type="Proteomes" id="UP000198858">
    <property type="component" value="Chromosome I"/>
</dbReference>
<keyword evidence="3" id="KW-0449">Lipoprotein</keyword>
<gene>
    <name evidence="3" type="ORF">SAMN04488552_2973</name>
</gene>
<protein>
    <submittedName>
        <fullName evidence="3">Outer membrane lipoprotein carrier protein</fullName>
    </submittedName>
</protein>
<dbReference type="SUPFAM" id="SSF89392">
    <property type="entry name" value="Prokaryotic lipoproteins and lipoprotein localization factors"/>
    <property type="match status" value="1"/>
</dbReference>
<evidence type="ECO:0000313" key="4">
    <source>
        <dbReference type="Proteomes" id="UP000198858"/>
    </source>
</evidence>
<dbReference type="InterPro" id="IPR004564">
    <property type="entry name" value="OM_lipoprot_carrier_LolA-like"/>
</dbReference>
<reference evidence="3 4" key="1">
    <citation type="submission" date="2016-10" db="EMBL/GenBank/DDBJ databases">
        <authorList>
            <person name="Varghese N."/>
            <person name="Submissions S."/>
        </authorList>
    </citation>
    <scope>NUCLEOTIDE SEQUENCE [LARGE SCALE GENOMIC DNA]</scope>
    <source>
        <strain evidence="3 4">Mar_2010_102</strain>
    </source>
</reference>
<dbReference type="PANTHER" id="PTHR35869">
    <property type="entry name" value="OUTER-MEMBRANE LIPOPROTEIN CARRIER PROTEIN"/>
    <property type="match status" value="1"/>
</dbReference>
<organism evidence="3 4">
    <name type="scientific">Christiangramia echinicola</name>
    <dbReference type="NCBI Taxonomy" id="279359"/>
    <lineage>
        <taxon>Bacteria</taxon>
        <taxon>Pseudomonadati</taxon>
        <taxon>Bacteroidota</taxon>
        <taxon>Flavobacteriia</taxon>
        <taxon>Flavobacteriales</taxon>
        <taxon>Flavobacteriaceae</taxon>
        <taxon>Christiangramia</taxon>
    </lineage>
</organism>
<sequence length="207" mass="23693">MRIIKICIFFFSLNMLAQNGPLSNSEKQNFKANVLEKSKDINSFSADFSQTKQMKMMNGSPESHGKVYYKSPNTLKWEYSKPYDYQLLFKDSKLFIMEDGQLSEVDLSSNKLFDKMGELVAGSVNGKILMADKDFDITYHQAGENVKALIIPKDPGLKGMFEEIWINFNSKYLIRSVRLIDPSGDYTEISMKNIKINQPIPPSVFQN</sequence>
<proteinExistence type="predicted"/>
<dbReference type="Pfam" id="PF03548">
    <property type="entry name" value="LolA"/>
    <property type="match status" value="1"/>
</dbReference>
<evidence type="ECO:0000256" key="2">
    <source>
        <dbReference type="SAM" id="SignalP"/>
    </source>
</evidence>
<dbReference type="PANTHER" id="PTHR35869:SF1">
    <property type="entry name" value="OUTER-MEMBRANE LIPOPROTEIN CARRIER PROTEIN"/>
    <property type="match status" value="1"/>
</dbReference>
<dbReference type="Gene3D" id="2.50.20.10">
    <property type="entry name" value="Lipoprotein localisation LolA/LolB/LppX"/>
    <property type="match status" value="1"/>
</dbReference>
<dbReference type="STRING" id="1250231.SAMN04488552_2973"/>
<accession>A0A1H1RPP9</accession>
<keyword evidence="4" id="KW-1185">Reference proteome</keyword>
<name>A0A1H1RPP9_9FLAO</name>
<dbReference type="EMBL" id="LT629745">
    <property type="protein sequence ID" value="SDS37536.1"/>
    <property type="molecule type" value="Genomic_DNA"/>
</dbReference>
<dbReference type="AlphaFoldDB" id="A0A1H1RPP9"/>
<feature type="chain" id="PRO_5009259133" evidence="2">
    <location>
        <begin position="18"/>
        <end position="207"/>
    </location>
</feature>
<keyword evidence="1 2" id="KW-0732">Signal</keyword>
<feature type="signal peptide" evidence="2">
    <location>
        <begin position="1"/>
        <end position="17"/>
    </location>
</feature>
<dbReference type="InterPro" id="IPR029046">
    <property type="entry name" value="LolA/LolB/LppX"/>
</dbReference>
<dbReference type="CDD" id="cd16325">
    <property type="entry name" value="LolA"/>
    <property type="match status" value="1"/>
</dbReference>
<evidence type="ECO:0000313" key="3">
    <source>
        <dbReference type="EMBL" id="SDS37536.1"/>
    </source>
</evidence>